<feature type="signal peptide" evidence="1">
    <location>
        <begin position="1"/>
        <end position="22"/>
    </location>
</feature>
<reference evidence="3" key="1">
    <citation type="journal article" date="2019" name="Int. J. Syst. Evol. Microbiol.">
        <title>The Global Catalogue of Microorganisms (GCM) 10K type strain sequencing project: providing services to taxonomists for standard genome sequencing and annotation.</title>
        <authorList>
            <consortium name="The Broad Institute Genomics Platform"/>
            <consortium name="The Broad Institute Genome Sequencing Center for Infectious Disease"/>
            <person name="Wu L."/>
            <person name="Ma J."/>
        </authorList>
    </citation>
    <scope>NUCLEOTIDE SEQUENCE [LARGE SCALE GENOMIC DNA]</scope>
    <source>
        <strain evidence="3">CGMCC 1.10992</strain>
    </source>
</reference>
<name>A0ABW4XJ62_9GAMM</name>
<dbReference type="PROSITE" id="PS51257">
    <property type="entry name" value="PROKAR_LIPOPROTEIN"/>
    <property type="match status" value="1"/>
</dbReference>
<dbReference type="EMBL" id="JBHUHT010000007">
    <property type="protein sequence ID" value="MFD2095088.1"/>
    <property type="molecule type" value="Genomic_DNA"/>
</dbReference>
<dbReference type="RefSeq" id="WP_345337844.1">
    <property type="nucleotide sequence ID" value="NZ_BAABLI010000004.1"/>
</dbReference>
<gene>
    <name evidence="2" type="ORF">ACFSJ3_03765</name>
</gene>
<dbReference type="Proteomes" id="UP001597380">
    <property type="component" value="Unassembled WGS sequence"/>
</dbReference>
<keyword evidence="1" id="KW-0732">Signal</keyword>
<accession>A0ABW4XJ62</accession>
<evidence type="ECO:0000313" key="2">
    <source>
        <dbReference type="EMBL" id="MFD2095088.1"/>
    </source>
</evidence>
<sequence>MNLSRYLRWPALALIFILSACGGGSSGGSTPVSEEDDGPIGENFEDLLIGEWSTGCHTGSISWILTIEFVDYENARDSEKEYDSYECEGTPSWSFSGTFTYNLGATFYTENNEEVTEIDITYDDGEMLYTIVYIDESGVLYFGEKEGENRGDTPATRRVAVRYRLPMYKQ</sequence>
<proteinExistence type="predicted"/>
<evidence type="ECO:0000313" key="3">
    <source>
        <dbReference type="Proteomes" id="UP001597380"/>
    </source>
</evidence>
<organism evidence="2 3">
    <name type="scientific">Corallincola platygyrae</name>
    <dbReference type="NCBI Taxonomy" id="1193278"/>
    <lineage>
        <taxon>Bacteria</taxon>
        <taxon>Pseudomonadati</taxon>
        <taxon>Pseudomonadota</taxon>
        <taxon>Gammaproteobacteria</taxon>
        <taxon>Alteromonadales</taxon>
        <taxon>Psychromonadaceae</taxon>
        <taxon>Corallincola</taxon>
    </lineage>
</organism>
<evidence type="ECO:0000256" key="1">
    <source>
        <dbReference type="SAM" id="SignalP"/>
    </source>
</evidence>
<comment type="caution">
    <text evidence="2">The sequence shown here is derived from an EMBL/GenBank/DDBJ whole genome shotgun (WGS) entry which is preliminary data.</text>
</comment>
<keyword evidence="3" id="KW-1185">Reference proteome</keyword>
<feature type="chain" id="PRO_5046991253" description="Lipocalin-like domain-containing protein" evidence="1">
    <location>
        <begin position="23"/>
        <end position="170"/>
    </location>
</feature>
<protein>
    <recommendedName>
        <fullName evidence="4">Lipocalin-like domain-containing protein</fullName>
    </recommendedName>
</protein>
<evidence type="ECO:0008006" key="4">
    <source>
        <dbReference type="Google" id="ProtNLM"/>
    </source>
</evidence>